<comment type="caution">
    <text evidence="4">The sequence shown here is derived from an EMBL/GenBank/DDBJ whole genome shotgun (WGS) entry which is preliminary data.</text>
</comment>
<feature type="domain" description="Right handed beta helix" evidence="3">
    <location>
        <begin position="115"/>
        <end position="268"/>
    </location>
</feature>
<dbReference type="STRING" id="55758.MBFIL_06910"/>
<feature type="region of interest" description="Disordered" evidence="1">
    <location>
        <begin position="484"/>
        <end position="506"/>
    </location>
</feature>
<dbReference type="OrthoDB" id="78479at2157"/>
<feature type="region of interest" description="Disordered" evidence="1">
    <location>
        <begin position="437"/>
        <end position="468"/>
    </location>
</feature>
<gene>
    <name evidence="4" type="ORF">MBFIL_06910</name>
</gene>
<evidence type="ECO:0000313" key="4">
    <source>
        <dbReference type="EMBL" id="KZX15390.1"/>
    </source>
</evidence>
<protein>
    <recommendedName>
        <fullName evidence="3">Right handed beta helix domain-containing protein</fullName>
    </recommendedName>
</protein>
<dbReference type="Pfam" id="PF13229">
    <property type="entry name" value="Beta_helix"/>
    <property type="match status" value="1"/>
</dbReference>
<dbReference type="SMART" id="SM00710">
    <property type="entry name" value="PbH1"/>
    <property type="match status" value="8"/>
</dbReference>
<dbReference type="EMBL" id="LWMT01000098">
    <property type="protein sequence ID" value="KZX15390.1"/>
    <property type="molecule type" value="Genomic_DNA"/>
</dbReference>
<evidence type="ECO:0000313" key="5">
    <source>
        <dbReference type="Proteomes" id="UP000077066"/>
    </source>
</evidence>
<reference evidence="4 5" key="1">
    <citation type="submission" date="2016-04" db="EMBL/GenBank/DDBJ databases">
        <title>Genome sequence of Methanobrevibacter filiformis DSM 11501.</title>
        <authorList>
            <person name="Poehlein A."/>
            <person name="Seedorf H."/>
            <person name="Daniel R."/>
        </authorList>
    </citation>
    <scope>NUCLEOTIDE SEQUENCE [LARGE SCALE GENOMIC DNA]</scope>
    <source>
        <strain evidence="4 5">DSM 11501</strain>
    </source>
</reference>
<keyword evidence="2" id="KW-0472">Membrane</keyword>
<keyword evidence="2" id="KW-0812">Transmembrane</keyword>
<accession>A0A166DAT3</accession>
<feature type="transmembrane region" description="Helical" evidence="2">
    <location>
        <begin position="542"/>
        <end position="565"/>
    </location>
</feature>
<dbReference type="InterPro" id="IPR011050">
    <property type="entry name" value="Pectin_lyase_fold/virulence"/>
</dbReference>
<keyword evidence="2" id="KW-1133">Transmembrane helix</keyword>
<dbReference type="SUPFAM" id="SSF51126">
    <property type="entry name" value="Pectin lyase-like"/>
    <property type="match status" value="1"/>
</dbReference>
<name>A0A166DAT3_9EURY</name>
<evidence type="ECO:0000256" key="2">
    <source>
        <dbReference type="SAM" id="Phobius"/>
    </source>
</evidence>
<keyword evidence="5" id="KW-1185">Reference proteome</keyword>
<evidence type="ECO:0000256" key="1">
    <source>
        <dbReference type="SAM" id="MobiDB-lite"/>
    </source>
</evidence>
<feature type="compositionally biased region" description="Gly residues" evidence="1">
    <location>
        <begin position="437"/>
        <end position="458"/>
    </location>
</feature>
<dbReference type="AlphaFoldDB" id="A0A166DAT3"/>
<organism evidence="4 5">
    <name type="scientific">Methanobrevibacter filiformis</name>
    <dbReference type="NCBI Taxonomy" id="55758"/>
    <lineage>
        <taxon>Archaea</taxon>
        <taxon>Methanobacteriati</taxon>
        <taxon>Methanobacteriota</taxon>
        <taxon>Methanomada group</taxon>
        <taxon>Methanobacteria</taxon>
        <taxon>Methanobacteriales</taxon>
        <taxon>Methanobacteriaceae</taxon>
        <taxon>Methanobrevibacter</taxon>
    </lineage>
</organism>
<feature type="compositionally biased region" description="Basic and acidic residues" evidence="1">
    <location>
        <begin position="484"/>
        <end position="504"/>
    </location>
</feature>
<sequence length="574" mass="62618">MRCELLVLVIFLIFLLPNVASGAIIQVDDSSKYTNVNEQIQSILDNASSGDTIAFNGKKYENLTLSINKKLNIKTNVETSIKNSNNNNAIFSINGSKASGTTISNFSLYNEYGSTINLNNTKNINISKNKLTSSNSYGISIRDSSNINISGNTIINSIEGLIAIDSNNINIKNNNISKNNIGIDLANIKNIVISSNKIDNNKNGIILSNIVWVDVVNNEIMNNNESGIHMGSSIKDLNIKNNTIKNNYYGIRLDSTTNNGLTIKSNTITENHEGISFGFKYVDTTHKDISSNVLYKNSGKEVELIESNYATITIGSNWYGSNDWGFVNICHKLKTDLIRVDLVNMKGGLFAIRFYDENGKVVTDLPSVNLISILNGKNKQSLSTINGEAIVNYSSELDLLSNQDNNIDFYVDNFHDKKTIKKEDLYLKDNGKGNNGIGAAGDGSGSNGNGTSGIGGSGKSNNGSGDDTNVTGVFGTDKGKTDNNLDKINGGEDKTKGETLKKEGSNINSAGAKSTAAAKSKPVVAKELRIKDNTKFRIKIDYYVIAIITIFLFLFIIVGYISNYFKANRMEFKQ</sequence>
<dbReference type="Gene3D" id="2.160.20.10">
    <property type="entry name" value="Single-stranded right-handed beta-helix, Pectin lyase-like"/>
    <property type="match status" value="1"/>
</dbReference>
<dbReference type="InterPro" id="IPR006626">
    <property type="entry name" value="PbH1"/>
</dbReference>
<dbReference type="RefSeq" id="WP_066971550.1">
    <property type="nucleotide sequence ID" value="NZ_LWMT01000098.1"/>
</dbReference>
<evidence type="ECO:0000259" key="3">
    <source>
        <dbReference type="Pfam" id="PF13229"/>
    </source>
</evidence>
<dbReference type="InterPro" id="IPR039448">
    <property type="entry name" value="Beta_helix"/>
</dbReference>
<dbReference type="Proteomes" id="UP000077066">
    <property type="component" value="Unassembled WGS sequence"/>
</dbReference>
<dbReference type="InterPro" id="IPR012334">
    <property type="entry name" value="Pectin_lyas_fold"/>
</dbReference>
<proteinExistence type="predicted"/>
<feature type="compositionally biased region" description="Low complexity" evidence="1">
    <location>
        <begin position="459"/>
        <end position="468"/>
    </location>
</feature>
<dbReference type="PATRIC" id="fig|55758.3.peg.772"/>